<accession>A0AAD8N6A7</accession>
<dbReference type="InterPro" id="IPR011051">
    <property type="entry name" value="RmlC_Cupin_sf"/>
</dbReference>
<dbReference type="PANTHER" id="PTHR35721:SF1">
    <property type="entry name" value="UREIDOGLYCOLATE HYDROLASE"/>
    <property type="match status" value="1"/>
</dbReference>
<dbReference type="GO" id="GO:0004848">
    <property type="term" value="F:ureidoglycolate hydrolase activity"/>
    <property type="evidence" value="ECO:0007669"/>
    <property type="project" value="InterPro"/>
</dbReference>
<proteinExistence type="predicted"/>
<dbReference type="InterPro" id="IPR024060">
    <property type="entry name" value="Ureidoglycolate_lyase_dom_sf"/>
</dbReference>
<reference evidence="1" key="2">
    <citation type="submission" date="2023-05" db="EMBL/GenBank/DDBJ databases">
        <authorList>
            <person name="Schelkunov M.I."/>
        </authorList>
    </citation>
    <scope>NUCLEOTIDE SEQUENCE</scope>
    <source>
        <strain evidence="1">Hsosn_3</strain>
        <tissue evidence="1">Leaf</tissue>
    </source>
</reference>
<comment type="caution">
    <text evidence="1">The sequence shown here is derived from an EMBL/GenBank/DDBJ whole genome shotgun (WGS) entry which is preliminary data.</text>
</comment>
<reference evidence="1" key="1">
    <citation type="submission" date="2023-02" db="EMBL/GenBank/DDBJ databases">
        <title>Genome of toxic invasive species Heracleum sosnowskyi carries increased number of genes despite the absence of recent whole-genome duplications.</title>
        <authorList>
            <person name="Schelkunov M."/>
            <person name="Shtratnikova V."/>
            <person name="Makarenko M."/>
            <person name="Klepikova A."/>
            <person name="Omelchenko D."/>
            <person name="Novikova G."/>
            <person name="Obukhova E."/>
            <person name="Bogdanov V."/>
            <person name="Penin A."/>
            <person name="Logacheva M."/>
        </authorList>
    </citation>
    <scope>NUCLEOTIDE SEQUENCE</scope>
    <source>
        <strain evidence="1">Hsosn_3</strain>
        <tissue evidence="1">Leaf</tissue>
    </source>
</reference>
<protein>
    <submittedName>
        <fullName evidence="1">Uncharacterized protein</fullName>
    </submittedName>
</protein>
<dbReference type="SUPFAM" id="SSF51182">
    <property type="entry name" value="RmlC-like cupins"/>
    <property type="match status" value="1"/>
</dbReference>
<name>A0AAD8N6A7_9APIA</name>
<dbReference type="AlphaFoldDB" id="A0AAD8N6A7"/>
<dbReference type="PANTHER" id="PTHR35721">
    <property type="entry name" value="UREIDOGLYCOLATE HYDROLASE"/>
    <property type="match status" value="1"/>
</dbReference>
<gene>
    <name evidence="1" type="ORF">POM88_006226</name>
</gene>
<dbReference type="EMBL" id="JAUIZM010000002">
    <property type="protein sequence ID" value="KAK1396363.1"/>
    <property type="molecule type" value="Genomic_DNA"/>
</dbReference>
<keyword evidence="2" id="KW-1185">Reference proteome</keyword>
<dbReference type="Proteomes" id="UP001237642">
    <property type="component" value="Unassembled WGS sequence"/>
</dbReference>
<dbReference type="Gene3D" id="2.60.120.480">
    <property type="entry name" value="Ureidoglycolate hydrolase"/>
    <property type="match status" value="1"/>
</dbReference>
<sequence length="130" mass="14550">MAKTRKTVEEIKLVTTEGTPESFKEFGQVIGPTPDDEDRKMLSWFSVKEPLVLKVVSFFKSDVMNPVKGFKSVWFYIMSLNCRSLKFSSITHHARVTQCLGSIGGHVWYLGVAKPSVVDSDQGIKCCTIS</sequence>
<evidence type="ECO:0000313" key="2">
    <source>
        <dbReference type="Proteomes" id="UP001237642"/>
    </source>
</evidence>
<organism evidence="1 2">
    <name type="scientific">Heracleum sosnowskyi</name>
    <dbReference type="NCBI Taxonomy" id="360622"/>
    <lineage>
        <taxon>Eukaryota</taxon>
        <taxon>Viridiplantae</taxon>
        <taxon>Streptophyta</taxon>
        <taxon>Embryophyta</taxon>
        <taxon>Tracheophyta</taxon>
        <taxon>Spermatophyta</taxon>
        <taxon>Magnoliopsida</taxon>
        <taxon>eudicotyledons</taxon>
        <taxon>Gunneridae</taxon>
        <taxon>Pentapetalae</taxon>
        <taxon>asterids</taxon>
        <taxon>campanulids</taxon>
        <taxon>Apiales</taxon>
        <taxon>Apiaceae</taxon>
        <taxon>Apioideae</taxon>
        <taxon>apioid superclade</taxon>
        <taxon>Tordylieae</taxon>
        <taxon>Tordyliinae</taxon>
        <taxon>Heracleum</taxon>
    </lineage>
</organism>
<evidence type="ECO:0000313" key="1">
    <source>
        <dbReference type="EMBL" id="KAK1396363.1"/>
    </source>
</evidence>